<evidence type="ECO:0000256" key="12">
    <source>
        <dbReference type="ARBA" id="ARBA00022840"/>
    </source>
</evidence>
<gene>
    <name evidence="20" type="ORF">ACMD2_22525</name>
</gene>
<dbReference type="InterPro" id="IPR032675">
    <property type="entry name" value="LRR_dom_sf"/>
</dbReference>
<name>A0A199VFF6_ANACO</name>
<accession>A0A199VFF6</accession>
<evidence type="ECO:0000256" key="8">
    <source>
        <dbReference type="ARBA" id="ARBA00022729"/>
    </source>
</evidence>
<evidence type="ECO:0000256" key="15">
    <source>
        <dbReference type="ARBA" id="ARBA00023170"/>
    </source>
</evidence>
<evidence type="ECO:0000256" key="14">
    <source>
        <dbReference type="ARBA" id="ARBA00023136"/>
    </source>
</evidence>
<dbReference type="Pfam" id="PF00560">
    <property type="entry name" value="LRR_1"/>
    <property type="match status" value="7"/>
</dbReference>
<dbReference type="SUPFAM" id="SSF56112">
    <property type="entry name" value="Protein kinase-like (PK-like)"/>
    <property type="match status" value="1"/>
</dbReference>
<dbReference type="EMBL" id="LSRQ01002018">
    <property type="protein sequence ID" value="OAY75743.1"/>
    <property type="molecule type" value="Genomic_DNA"/>
</dbReference>
<evidence type="ECO:0000256" key="9">
    <source>
        <dbReference type="ARBA" id="ARBA00022737"/>
    </source>
</evidence>
<keyword evidence="11 20" id="KW-0418">Kinase</keyword>
<dbReference type="GO" id="GO:0005886">
    <property type="term" value="C:plasma membrane"/>
    <property type="evidence" value="ECO:0007669"/>
    <property type="project" value="UniProtKB-SubCell"/>
</dbReference>
<dbReference type="PANTHER" id="PTHR27000">
    <property type="entry name" value="LEUCINE-RICH REPEAT RECEPTOR-LIKE PROTEIN KINASE FAMILY PROTEIN-RELATED"/>
    <property type="match status" value="1"/>
</dbReference>
<evidence type="ECO:0000256" key="17">
    <source>
        <dbReference type="SAM" id="Phobius"/>
    </source>
</evidence>
<reference evidence="20 21" key="1">
    <citation type="journal article" date="2016" name="DNA Res.">
        <title>The draft genome of MD-2 pineapple using hybrid error correction of long reads.</title>
        <authorList>
            <person name="Redwan R.M."/>
            <person name="Saidin A."/>
            <person name="Kumar S.V."/>
        </authorList>
    </citation>
    <scope>NUCLEOTIDE SEQUENCE [LARGE SCALE GENOMIC DNA]</scope>
    <source>
        <strain evidence="21">cv. MD2</strain>
        <tissue evidence="20">Leaf</tissue>
    </source>
</reference>
<dbReference type="STRING" id="4615.A0A199VFF6"/>
<dbReference type="GO" id="GO:0005524">
    <property type="term" value="F:ATP binding"/>
    <property type="evidence" value="ECO:0007669"/>
    <property type="project" value="UniProtKB-KW"/>
</dbReference>
<evidence type="ECO:0000256" key="10">
    <source>
        <dbReference type="ARBA" id="ARBA00022741"/>
    </source>
</evidence>
<keyword evidence="13 17" id="KW-1133">Transmembrane helix</keyword>
<keyword evidence="9" id="KW-0677">Repeat</keyword>
<keyword evidence="8" id="KW-0732">Signal</keyword>
<dbReference type="Proteomes" id="UP000092600">
    <property type="component" value="Unassembled WGS sequence"/>
</dbReference>
<evidence type="ECO:0000256" key="6">
    <source>
        <dbReference type="ARBA" id="ARBA00022679"/>
    </source>
</evidence>
<keyword evidence="12" id="KW-0067">ATP-binding</keyword>
<keyword evidence="10" id="KW-0547">Nucleotide-binding</keyword>
<evidence type="ECO:0000313" key="21">
    <source>
        <dbReference type="Proteomes" id="UP000092600"/>
    </source>
</evidence>
<evidence type="ECO:0000256" key="13">
    <source>
        <dbReference type="ARBA" id="ARBA00022989"/>
    </source>
</evidence>
<dbReference type="SMART" id="SM00369">
    <property type="entry name" value="LRR_TYP"/>
    <property type="match status" value="6"/>
</dbReference>
<evidence type="ECO:0000256" key="16">
    <source>
        <dbReference type="ARBA" id="ARBA00023180"/>
    </source>
</evidence>
<dbReference type="PANTHER" id="PTHR27000:SF775">
    <property type="entry name" value="PLANT INTRACELLULAR RAS-GROUP-RELATED LRR PROTEIN 3"/>
    <property type="match status" value="1"/>
</dbReference>
<keyword evidence="4" id="KW-0723">Serine/threonine-protein kinase</keyword>
<evidence type="ECO:0000313" key="20">
    <source>
        <dbReference type="EMBL" id="OAY75743.1"/>
    </source>
</evidence>
<keyword evidence="14 17" id="KW-0472">Membrane</keyword>
<feature type="transmembrane region" description="Helical" evidence="17">
    <location>
        <begin position="674"/>
        <end position="695"/>
    </location>
</feature>
<dbReference type="EC" id="2.7.11.1" evidence="2"/>
<dbReference type="Pfam" id="PF13855">
    <property type="entry name" value="LRR_8"/>
    <property type="match status" value="2"/>
</dbReference>
<keyword evidence="15 20" id="KW-0675">Receptor</keyword>
<evidence type="ECO:0000256" key="5">
    <source>
        <dbReference type="ARBA" id="ARBA00022614"/>
    </source>
</evidence>
<evidence type="ECO:0000256" key="11">
    <source>
        <dbReference type="ARBA" id="ARBA00022777"/>
    </source>
</evidence>
<dbReference type="FunFam" id="3.80.10.10:FF:000288">
    <property type="entry name" value="LRR receptor-like serine/threonine-protein kinase EFR"/>
    <property type="match status" value="1"/>
</dbReference>
<feature type="domain" description="Leucine-rich repeat-containing N-terminal plant-type" evidence="19">
    <location>
        <begin position="817"/>
        <end position="854"/>
    </location>
</feature>
<feature type="domain" description="Serine-threonine/tyrosine-protein kinase catalytic" evidence="18">
    <location>
        <begin position="705"/>
        <end position="806"/>
    </location>
</feature>
<evidence type="ECO:0000256" key="1">
    <source>
        <dbReference type="ARBA" id="ARBA00004251"/>
    </source>
</evidence>
<dbReference type="FunFam" id="3.80.10.10:FF:000275">
    <property type="entry name" value="Leucine-rich repeat receptor-like protein kinase"/>
    <property type="match status" value="1"/>
</dbReference>
<keyword evidence="5" id="KW-0433">Leucine-rich repeat</keyword>
<dbReference type="Gene3D" id="3.80.10.10">
    <property type="entry name" value="Ribonuclease Inhibitor"/>
    <property type="match status" value="3"/>
</dbReference>
<comment type="subcellular location">
    <subcellularLocation>
        <location evidence="1">Cell membrane</location>
        <topology evidence="1">Single-pass type I membrane protein</topology>
    </subcellularLocation>
</comment>
<dbReference type="InterPro" id="IPR011009">
    <property type="entry name" value="Kinase-like_dom_sf"/>
</dbReference>
<keyword evidence="16" id="KW-0325">Glycoprotein</keyword>
<evidence type="ECO:0000256" key="7">
    <source>
        <dbReference type="ARBA" id="ARBA00022692"/>
    </source>
</evidence>
<dbReference type="SUPFAM" id="SSF52047">
    <property type="entry name" value="RNI-like"/>
    <property type="match status" value="1"/>
</dbReference>
<organism evidence="20 21">
    <name type="scientific">Ananas comosus</name>
    <name type="common">Pineapple</name>
    <name type="synonym">Ananas ananas</name>
    <dbReference type="NCBI Taxonomy" id="4615"/>
    <lineage>
        <taxon>Eukaryota</taxon>
        <taxon>Viridiplantae</taxon>
        <taxon>Streptophyta</taxon>
        <taxon>Embryophyta</taxon>
        <taxon>Tracheophyta</taxon>
        <taxon>Spermatophyta</taxon>
        <taxon>Magnoliopsida</taxon>
        <taxon>Liliopsida</taxon>
        <taxon>Poales</taxon>
        <taxon>Bromeliaceae</taxon>
        <taxon>Bromelioideae</taxon>
        <taxon>Ananas</taxon>
    </lineage>
</organism>
<evidence type="ECO:0000259" key="19">
    <source>
        <dbReference type="Pfam" id="PF08263"/>
    </source>
</evidence>
<sequence length="856" mass="93565">MKICIWIFRTASHTFYLQKESHICRRIAFFAFLVMLMLLLLIFFIFPRLAVSVHHSNATDLAALLSFKSLVRDPDGLLHRSWNSNNTSFCTWFGVSCSPRRQRVVALQLEGLSLHGTISPHLGNLSFMNRLDLSNNSLRGPIPHSLGQLPRLASLALGHNQLSGRIPSAVFNMSSLTYISFIKNNLSGPLLTDTVDNITIPHVQYLSIESNQLRGSIPSDFLLRCKDLQYLSLSTNQFRGSIPEELTRLQQLRVLYLDGNSLTGSIPTSIGNLTYLTKLDLSSNHLSGVIPPVLGGLTNLQWLTLGSNYLTGGIPTSLLNASMMGLMDLSDNNLTGTVPTEIGKSLPHLTFLGFGTNELSGGLEFITSLSHCKGLQRLHISYNELEGAIPNSIGNLSGSLYEFDACGNRITGEIPTTLGNLSGLLELCFDSNQLTGNIPITIFNLEGLQVLELGQNNLSGSIPDEIGRLSRLGELALDYNALSGAIPDSIGNVSALQFLWLDNNKLSSSIPDSIWSLSNLVGMYLSQNTLEGSISPEVGNLVGINQLDLSVNRLFGDIPDTFGQLQILGILNVSNNSFQGPIPESFSKLTGIQYLDLSLNEFSGPIPEFLADLRQLVGMNLSFNKFEGQVPTGGIFSNVSSRSLMGNMNLCGSQELGLSPCSKSRSNRVHKLKIILPTIAASIIIFFSCLAILLATKLICLTEYGSTGRVSRRGDVYSYGILLLETFTGKKPTDSMFSGESNLRKWVFDAYNARLSDAVDANLLGDESSDGRDTLDDCLSSVIELALECSKDSPKERITMKEVVSRMQKIQTDNFTDHTALLSFKSHIQDPNGILDKSWNSNTSFCSWIGVSCSSR</sequence>
<feature type="domain" description="Leucine-rich repeat-containing N-terminal plant-type" evidence="19">
    <location>
        <begin position="58"/>
        <end position="98"/>
    </location>
</feature>
<dbReference type="InterPro" id="IPR001245">
    <property type="entry name" value="Ser-Thr/Tyr_kinase_cat_dom"/>
</dbReference>
<evidence type="ECO:0000256" key="2">
    <source>
        <dbReference type="ARBA" id="ARBA00012513"/>
    </source>
</evidence>
<dbReference type="InterPro" id="IPR003591">
    <property type="entry name" value="Leu-rich_rpt_typical-subtyp"/>
</dbReference>
<proteinExistence type="predicted"/>
<dbReference type="InterPro" id="IPR001611">
    <property type="entry name" value="Leu-rich_rpt"/>
</dbReference>
<dbReference type="FunFam" id="3.80.10.10:FF:000095">
    <property type="entry name" value="LRR receptor-like serine/threonine-protein kinase GSO1"/>
    <property type="match status" value="1"/>
</dbReference>
<feature type="transmembrane region" description="Helical" evidence="17">
    <location>
        <begin position="27"/>
        <end position="46"/>
    </location>
</feature>
<dbReference type="Gene3D" id="1.10.510.10">
    <property type="entry name" value="Transferase(Phosphotransferase) domain 1"/>
    <property type="match status" value="1"/>
</dbReference>
<keyword evidence="6" id="KW-0808">Transferase</keyword>
<evidence type="ECO:0000256" key="4">
    <source>
        <dbReference type="ARBA" id="ARBA00022527"/>
    </source>
</evidence>
<dbReference type="GO" id="GO:0004674">
    <property type="term" value="F:protein serine/threonine kinase activity"/>
    <property type="evidence" value="ECO:0007669"/>
    <property type="project" value="UniProtKB-KW"/>
</dbReference>
<dbReference type="SUPFAM" id="SSF52058">
    <property type="entry name" value="L domain-like"/>
    <property type="match status" value="1"/>
</dbReference>
<dbReference type="InterPro" id="IPR013210">
    <property type="entry name" value="LRR_N_plant-typ"/>
</dbReference>
<dbReference type="Pfam" id="PF08263">
    <property type="entry name" value="LRRNT_2"/>
    <property type="match status" value="2"/>
</dbReference>
<evidence type="ECO:0000259" key="18">
    <source>
        <dbReference type="Pfam" id="PF07714"/>
    </source>
</evidence>
<comment type="caution">
    <text evidence="20">The sequence shown here is derived from an EMBL/GenBank/DDBJ whole genome shotgun (WGS) entry which is preliminary data.</text>
</comment>
<keyword evidence="3" id="KW-1003">Cell membrane</keyword>
<keyword evidence="7 17" id="KW-0812">Transmembrane</keyword>
<protein>
    <recommendedName>
        <fullName evidence="2">non-specific serine/threonine protein kinase</fullName>
        <ecNumber evidence="2">2.7.11.1</ecNumber>
    </recommendedName>
</protein>
<evidence type="ECO:0000256" key="3">
    <source>
        <dbReference type="ARBA" id="ARBA00022475"/>
    </source>
</evidence>
<dbReference type="Pfam" id="PF07714">
    <property type="entry name" value="PK_Tyr_Ser-Thr"/>
    <property type="match status" value="1"/>
</dbReference>
<dbReference type="AlphaFoldDB" id="A0A199VFF6"/>